<sequence>MQLQHLLAGMDVVASGDISDHTPHHLLSEKISSPEDEDEEDSETNSLGMESLDSDTYDDCLATFL</sequence>
<accession>A0A699SWL9</accession>
<comment type="caution">
    <text evidence="2">The sequence shown here is derived from an EMBL/GenBank/DDBJ whole genome shotgun (WGS) entry which is preliminary data.</text>
</comment>
<dbReference type="AlphaFoldDB" id="A0A699SWL9"/>
<name>A0A699SWL9_TANCI</name>
<feature type="compositionally biased region" description="Acidic residues" evidence="1">
    <location>
        <begin position="34"/>
        <end position="43"/>
    </location>
</feature>
<proteinExistence type="predicted"/>
<reference evidence="2" key="1">
    <citation type="journal article" date="2019" name="Sci. Rep.">
        <title>Draft genome of Tanacetum cinerariifolium, the natural source of mosquito coil.</title>
        <authorList>
            <person name="Yamashiro T."/>
            <person name="Shiraishi A."/>
            <person name="Satake H."/>
            <person name="Nakayama K."/>
        </authorList>
    </citation>
    <scope>NUCLEOTIDE SEQUENCE</scope>
</reference>
<feature type="region of interest" description="Disordered" evidence="1">
    <location>
        <begin position="16"/>
        <end position="54"/>
    </location>
</feature>
<protein>
    <submittedName>
        <fullName evidence="2">Uncharacterized protein</fullName>
    </submittedName>
</protein>
<evidence type="ECO:0000313" key="2">
    <source>
        <dbReference type="EMBL" id="GFD01409.1"/>
    </source>
</evidence>
<gene>
    <name evidence="2" type="ORF">Tci_873378</name>
</gene>
<dbReference type="EMBL" id="BKCJ011191143">
    <property type="protein sequence ID" value="GFD01409.1"/>
    <property type="molecule type" value="Genomic_DNA"/>
</dbReference>
<feature type="non-terminal residue" evidence="2">
    <location>
        <position position="65"/>
    </location>
</feature>
<feature type="compositionally biased region" description="Basic and acidic residues" evidence="1">
    <location>
        <begin position="18"/>
        <end position="28"/>
    </location>
</feature>
<evidence type="ECO:0000256" key="1">
    <source>
        <dbReference type="SAM" id="MobiDB-lite"/>
    </source>
</evidence>
<organism evidence="2">
    <name type="scientific">Tanacetum cinerariifolium</name>
    <name type="common">Dalmatian daisy</name>
    <name type="synonym">Chrysanthemum cinerariifolium</name>
    <dbReference type="NCBI Taxonomy" id="118510"/>
    <lineage>
        <taxon>Eukaryota</taxon>
        <taxon>Viridiplantae</taxon>
        <taxon>Streptophyta</taxon>
        <taxon>Embryophyta</taxon>
        <taxon>Tracheophyta</taxon>
        <taxon>Spermatophyta</taxon>
        <taxon>Magnoliopsida</taxon>
        <taxon>eudicotyledons</taxon>
        <taxon>Gunneridae</taxon>
        <taxon>Pentapetalae</taxon>
        <taxon>asterids</taxon>
        <taxon>campanulids</taxon>
        <taxon>Asterales</taxon>
        <taxon>Asteraceae</taxon>
        <taxon>Asteroideae</taxon>
        <taxon>Anthemideae</taxon>
        <taxon>Anthemidinae</taxon>
        <taxon>Tanacetum</taxon>
    </lineage>
</organism>